<dbReference type="SUPFAM" id="SSF48452">
    <property type="entry name" value="TPR-like"/>
    <property type="match status" value="1"/>
</dbReference>
<name>A0A895XT55_9ACTN</name>
<gene>
    <name evidence="1" type="ORF">JQS30_06015</name>
</gene>
<accession>A0A895XT55</accession>
<keyword evidence="2" id="KW-1185">Reference proteome</keyword>
<dbReference type="AlphaFoldDB" id="A0A895XT55"/>
<evidence type="ECO:0000313" key="1">
    <source>
        <dbReference type="EMBL" id="QSB06455.1"/>
    </source>
</evidence>
<sequence length="345" mass="37363">MRTTTDASAALNLAALIASDIGVSDLARRMCWQQFDAFASTAPLNEETTHLAMEPVINLARLAIRDGNGDEAYRILHQALKAVSESTACIIDSVAIDFATFFTNTQSRMAARQRLWIALLSDGTRALTRAGRWTEALHAVEQHNGVGRRLLDGRQTAIIGHYTAGNTAAARAMIASAQALTPWERALASFLDACCADAEGTANPAAIDSLTDQYQSIELPDNQSLFNIRLGLSILELATDHGDTKALTDRLRQQGLDTDDAYAARDLTASAHFRASVPQAVLTQLEELVARAGLNSTPREQALRSLKVAFDAALVQLLRNQSLPSKTDCHAVESDGRRKPARENN</sequence>
<organism evidence="1 2">
    <name type="scientific">Natronoglycomyces albus</name>
    <dbReference type="NCBI Taxonomy" id="2811108"/>
    <lineage>
        <taxon>Bacteria</taxon>
        <taxon>Bacillati</taxon>
        <taxon>Actinomycetota</taxon>
        <taxon>Actinomycetes</taxon>
        <taxon>Glycomycetales</taxon>
        <taxon>Glycomycetaceae</taxon>
        <taxon>Natronoglycomyces</taxon>
    </lineage>
</organism>
<protein>
    <submittedName>
        <fullName evidence="1">Uncharacterized protein</fullName>
    </submittedName>
</protein>
<dbReference type="KEGG" id="nav:JQS30_06015"/>
<proteinExistence type="predicted"/>
<dbReference type="RefSeq" id="WP_213172466.1">
    <property type="nucleotide sequence ID" value="NZ_CP070496.1"/>
</dbReference>
<evidence type="ECO:0000313" key="2">
    <source>
        <dbReference type="Proteomes" id="UP000662939"/>
    </source>
</evidence>
<dbReference type="EMBL" id="CP070496">
    <property type="protein sequence ID" value="QSB06455.1"/>
    <property type="molecule type" value="Genomic_DNA"/>
</dbReference>
<dbReference type="InterPro" id="IPR011990">
    <property type="entry name" value="TPR-like_helical_dom_sf"/>
</dbReference>
<dbReference type="Proteomes" id="UP000662939">
    <property type="component" value="Chromosome"/>
</dbReference>
<reference evidence="1" key="1">
    <citation type="submission" date="2021-02" db="EMBL/GenBank/DDBJ databases">
        <title>Natronoglycomyces albus gen. nov., sp. nov, a haloalkaliphilic actinobacterium from a soda solonchak soil.</title>
        <authorList>
            <person name="Sorokin D.Y."/>
            <person name="Khijniak T.V."/>
            <person name="Zakharycheva A.P."/>
            <person name="Boueva O.V."/>
            <person name="Ariskina E.V."/>
            <person name="Hahnke R.L."/>
            <person name="Bunk B."/>
            <person name="Sproer C."/>
            <person name="Schumann P."/>
            <person name="Evtushenko L.I."/>
            <person name="Kublanov I.V."/>
        </authorList>
    </citation>
    <scope>NUCLEOTIDE SEQUENCE</scope>
    <source>
        <strain evidence="1">DSM 106290</strain>
    </source>
</reference>